<reference evidence="3" key="1">
    <citation type="journal article" date="2019" name="Int. J. Syst. Evol. Microbiol.">
        <title>The Global Catalogue of Microorganisms (GCM) 10K type strain sequencing project: providing services to taxonomists for standard genome sequencing and annotation.</title>
        <authorList>
            <consortium name="The Broad Institute Genomics Platform"/>
            <consortium name="The Broad Institute Genome Sequencing Center for Infectious Disease"/>
            <person name="Wu L."/>
            <person name="Ma J."/>
        </authorList>
    </citation>
    <scope>NUCLEOTIDE SEQUENCE [LARGE SCALE GENOMIC DNA]</scope>
    <source>
        <strain evidence="3">CGMCC 4.1621</strain>
    </source>
</reference>
<dbReference type="RefSeq" id="WP_204706138.1">
    <property type="nucleotide sequence ID" value="NZ_JBHSZV010000004.1"/>
</dbReference>
<comment type="caution">
    <text evidence="2">The sequence shown here is derived from an EMBL/GenBank/DDBJ whole genome shotgun (WGS) entry which is preliminary data.</text>
</comment>
<dbReference type="EMBL" id="JBHSZV010000004">
    <property type="protein sequence ID" value="MFC7060303.1"/>
    <property type="molecule type" value="Genomic_DNA"/>
</dbReference>
<name>A0ABW2EDB0_9BACI</name>
<accession>A0ABW2EDB0</accession>
<gene>
    <name evidence="2" type="ORF">ACFQIC_00265</name>
</gene>
<dbReference type="PROSITE" id="PS51257">
    <property type="entry name" value="PROKAR_LIPOPROTEIN"/>
    <property type="match status" value="1"/>
</dbReference>
<organism evidence="2 3">
    <name type="scientific">Halobacillus seohaensis</name>
    <dbReference type="NCBI Taxonomy" id="447421"/>
    <lineage>
        <taxon>Bacteria</taxon>
        <taxon>Bacillati</taxon>
        <taxon>Bacillota</taxon>
        <taxon>Bacilli</taxon>
        <taxon>Bacillales</taxon>
        <taxon>Bacillaceae</taxon>
        <taxon>Halobacillus</taxon>
    </lineage>
</organism>
<evidence type="ECO:0000313" key="3">
    <source>
        <dbReference type="Proteomes" id="UP001596410"/>
    </source>
</evidence>
<feature type="signal peptide" evidence="1">
    <location>
        <begin position="1"/>
        <end position="20"/>
    </location>
</feature>
<keyword evidence="1" id="KW-0732">Signal</keyword>
<evidence type="ECO:0000256" key="1">
    <source>
        <dbReference type="SAM" id="SignalP"/>
    </source>
</evidence>
<keyword evidence="3" id="KW-1185">Reference proteome</keyword>
<feature type="chain" id="PRO_5045418229" description="Lipoprotein" evidence="1">
    <location>
        <begin position="21"/>
        <end position="150"/>
    </location>
</feature>
<evidence type="ECO:0008006" key="4">
    <source>
        <dbReference type="Google" id="ProtNLM"/>
    </source>
</evidence>
<evidence type="ECO:0000313" key="2">
    <source>
        <dbReference type="EMBL" id="MFC7060303.1"/>
    </source>
</evidence>
<proteinExistence type="predicted"/>
<protein>
    <recommendedName>
        <fullName evidence="4">Lipoprotein</fullName>
    </recommendedName>
</protein>
<dbReference type="Proteomes" id="UP001596410">
    <property type="component" value="Unassembled WGS sequence"/>
</dbReference>
<sequence length="150" mass="17113">MKKLLILMITLFMLAAGCQSDNETKKTDSSQPIQQLSNGELNDQNVSKQAEEVLQKKNHLQDLQAINDDKKLLIAAQVPHNERFQMKKIEKKLTGQAEKQFSGHNVTLSLDKKIHLEVEKLKQQLANGKINKKKLTTEINRIIKLSKEKT</sequence>